<keyword evidence="3" id="KW-0238">DNA-binding</keyword>
<dbReference type="InterPro" id="IPR005119">
    <property type="entry name" value="LysR_subst-bd"/>
</dbReference>
<dbReference type="PRINTS" id="PR00039">
    <property type="entry name" value="HTHLYSR"/>
</dbReference>
<keyword evidence="4" id="KW-0804">Transcription</keyword>
<dbReference type="FunFam" id="1.10.10.10:FF:000001">
    <property type="entry name" value="LysR family transcriptional regulator"/>
    <property type="match status" value="1"/>
</dbReference>
<protein>
    <submittedName>
        <fullName evidence="6">LysR family transcriptional regulator</fullName>
    </submittedName>
</protein>
<evidence type="ECO:0000313" key="6">
    <source>
        <dbReference type="EMBL" id="RNG12438.1"/>
    </source>
</evidence>
<dbReference type="PANTHER" id="PTHR30126">
    <property type="entry name" value="HTH-TYPE TRANSCRIPTIONAL REGULATOR"/>
    <property type="match status" value="1"/>
</dbReference>
<proteinExistence type="inferred from homology"/>
<dbReference type="EMBL" id="RIBZ01000516">
    <property type="protein sequence ID" value="RNG12438.1"/>
    <property type="molecule type" value="Genomic_DNA"/>
</dbReference>
<evidence type="ECO:0000256" key="3">
    <source>
        <dbReference type="ARBA" id="ARBA00023125"/>
    </source>
</evidence>
<gene>
    <name evidence="6" type="ORF">EEJ42_32185</name>
</gene>
<dbReference type="Pfam" id="PF03466">
    <property type="entry name" value="LysR_substrate"/>
    <property type="match status" value="1"/>
</dbReference>
<accession>A0A3M8V4L3</accession>
<evidence type="ECO:0000256" key="4">
    <source>
        <dbReference type="ARBA" id="ARBA00023163"/>
    </source>
</evidence>
<dbReference type="GO" id="GO:0003700">
    <property type="term" value="F:DNA-binding transcription factor activity"/>
    <property type="evidence" value="ECO:0007669"/>
    <property type="project" value="InterPro"/>
</dbReference>
<dbReference type="InterPro" id="IPR000847">
    <property type="entry name" value="LysR_HTH_N"/>
</dbReference>
<organism evidence="6 7">
    <name type="scientific">Streptomyces botrytidirepellens</name>
    <dbReference type="NCBI Taxonomy" id="2486417"/>
    <lineage>
        <taxon>Bacteria</taxon>
        <taxon>Bacillati</taxon>
        <taxon>Actinomycetota</taxon>
        <taxon>Actinomycetes</taxon>
        <taxon>Kitasatosporales</taxon>
        <taxon>Streptomycetaceae</taxon>
        <taxon>Streptomyces</taxon>
    </lineage>
</organism>
<dbReference type="PROSITE" id="PS50931">
    <property type="entry name" value="HTH_LYSR"/>
    <property type="match status" value="1"/>
</dbReference>
<dbReference type="InterPro" id="IPR036390">
    <property type="entry name" value="WH_DNA-bd_sf"/>
</dbReference>
<name>A0A3M8V4L3_9ACTN</name>
<dbReference type="CDD" id="cd05466">
    <property type="entry name" value="PBP2_LTTR_substrate"/>
    <property type="match status" value="1"/>
</dbReference>
<dbReference type="AlphaFoldDB" id="A0A3M8V4L3"/>
<dbReference type="RefSeq" id="WP_123105441.1">
    <property type="nucleotide sequence ID" value="NZ_RIBZ01000516.1"/>
</dbReference>
<feature type="domain" description="HTH lysR-type" evidence="5">
    <location>
        <begin position="1"/>
        <end position="58"/>
    </location>
</feature>
<dbReference type="SUPFAM" id="SSF53850">
    <property type="entry name" value="Periplasmic binding protein-like II"/>
    <property type="match status" value="1"/>
</dbReference>
<evidence type="ECO:0000256" key="2">
    <source>
        <dbReference type="ARBA" id="ARBA00023015"/>
    </source>
</evidence>
<comment type="caution">
    <text evidence="6">The sequence shown here is derived from an EMBL/GenBank/DDBJ whole genome shotgun (WGS) entry which is preliminary data.</text>
</comment>
<sequence length="297" mass="32468">MELKHLTTFLAVARHMSFTRAAQDLDYVQSSVTAHIKALEQDLGAALFERLGRRITLTHAGRELLPHARQLAHQAEQARQAVQGAGGDPRTIRGTLRIAAPESLCAHLLPPVLRALMDHFPHLRVVFGPAGRNTLLTSLNEGTLDAGFLLEERITAPMATTELLAQEPLRLIAHPGHPLLHRRHVDTADLADETLLLIEPGCAQRDVMERELGRAAIHPTTMEFVSVEALKRCAAAGLGIALLPAAAVTDELARGEVATLPWTSKPVLGIHYLRHKDRLPSTVLTTLADLARHHWTG</sequence>
<evidence type="ECO:0000259" key="5">
    <source>
        <dbReference type="PROSITE" id="PS50931"/>
    </source>
</evidence>
<reference evidence="6 7" key="1">
    <citation type="submission" date="2018-11" db="EMBL/GenBank/DDBJ databases">
        <title>The Potential of Streptomyces as Biocontrol Agents against the Tomato grey mould, Botrytis cinerea (Gray mold) Frontiers in Microbiology.</title>
        <authorList>
            <person name="Li D."/>
        </authorList>
    </citation>
    <scope>NUCLEOTIDE SEQUENCE [LARGE SCALE GENOMIC DNA]</scope>
    <source>
        <strain evidence="6 7">NEAU-LD23</strain>
    </source>
</reference>
<evidence type="ECO:0000313" key="7">
    <source>
        <dbReference type="Proteomes" id="UP000275401"/>
    </source>
</evidence>
<keyword evidence="2" id="KW-0805">Transcription regulation</keyword>
<evidence type="ECO:0000256" key="1">
    <source>
        <dbReference type="ARBA" id="ARBA00009437"/>
    </source>
</evidence>
<dbReference type="InterPro" id="IPR036388">
    <property type="entry name" value="WH-like_DNA-bd_sf"/>
</dbReference>
<comment type="similarity">
    <text evidence="1">Belongs to the LysR transcriptional regulatory family.</text>
</comment>
<dbReference type="SUPFAM" id="SSF46785">
    <property type="entry name" value="Winged helix' DNA-binding domain"/>
    <property type="match status" value="1"/>
</dbReference>
<dbReference type="GO" id="GO:0000976">
    <property type="term" value="F:transcription cis-regulatory region binding"/>
    <property type="evidence" value="ECO:0007669"/>
    <property type="project" value="TreeGrafter"/>
</dbReference>
<dbReference type="Gene3D" id="3.40.190.10">
    <property type="entry name" value="Periplasmic binding protein-like II"/>
    <property type="match status" value="2"/>
</dbReference>
<dbReference type="Proteomes" id="UP000275401">
    <property type="component" value="Unassembled WGS sequence"/>
</dbReference>
<dbReference type="Pfam" id="PF00126">
    <property type="entry name" value="HTH_1"/>
    <property type="match status" value="1"/>
</dbReference>
<keyword evidence="7" id="KW-1185">Reference proteome</keyword>
<dbReference type="PANTHER" id="PTHR30126:SF100">
    <property type="entry name" value="LYSR-FAMILY TRANSCRIPTIONAL REGULATOR"/>
    <property type="match status" value="1"/>
</dbReference>
<dbReference type="Gene3D" id="1.10.10.10">
    <property type="entry name" value="Winged helix-like DNA-binding domain superfamily/Winged helix DNA-binding domain"/>
    <property type="match status" value="1"/>
</dbReference>